<dbReference type="Pfam" id="PF00583">
    <property type="entry name" value="Acetyltransf_1"/>
    <property type="match status" value="1"/>
</dbReference>
<evidence type="ECO:0000256" key="1">
    <source>
        <dbReference type="ARBA" id="ARBA00022679"/>
    </source>
</evidence>
<evidence type="ECO:0000313" key="5">
    <source>
        <dbReference type="Proteomes" id="UP000321933"/>
    </source>
</evidence>
<dbReference type="Proteomes" id="UP000321933">
    <property type="component" value="Unassembled WGS sequence"/>
</dbReference>
<dbReference type="EMBL" id="VRYZ01000008">
    <property type="protein sequence ID" value="TXS89780.1"/>
    <property type="molecule type" value="Genomic_DNA"/>
</dbReference>
<dbReference type="InterPro" id="IPR016181">
    <property type="entry name" value="Acyl_CoA_acyltransferase"/>
</dbReference>
<dbReference type="InterPro" id="IPR050832">
    <property type="entry name" value="Bact_Acetyltransf"/>
</dbReference>
<dbReference type="Gene3D" id="3.40.630.30">
    <property type="match status" value="1"/>
</dbReference>
<dbReference type="PROSITE" id="PS51186">
    <property type="entry name" value="GNAT"/>
    <property type="match status" value="1"/>
</dbReference>
<name>A0A5C8ZQ54_9GAMM</name>
<gene>
    <name evidence="4" type="primary">rimI</name>
    <name evidence="4" type="ORF">FVW59_17400</name>
</gene>
<sequence>MRRCTGRFRRYAGGPGAQARSLGRDSPAAPCGVSAVTLNLRRALPADVPAMAEIDASVSLSPWSAAQFLDAVAADARGEFAWVAEVDGAVRGFVVCQRVLDELSIHNVAVAPVAQRRGLASRLLHHALGEVRPLPARCLLEVRASNAAALALYRGLGFTEDGRRRHYYPAAEGREDAVLMSLQPGVERERA</sequence>
<dbReference type="SUPFAM" id="SSF55729">
    <property type="entry name" value="Acyl-CoA N-acyltransferases (Nat)"/>
    <property type="match status" value="1"/>
</dbReference>
<reference evidence="4 5" key="1">
    <citation type="submission" date="2019-08" db="EMBL/GenBank/DDBJ databases">
        <title>Parahaliea maris sp. nov., isolated from the surface seawater.</title>
        <authorList>
            <person name="Liu Y."/>
        </authorList>
    </citation>
    <scope>NUCLEOTIDE SEQUENCE [LARGE SCALE GENOMIC DNA]</scope>
    <source>
        <strain evidence="4 5">S2-26</strain>
    </source>
</reference>
<dbReference type="OrthoDB" id="9796919at2"/>
<keyword evidence="1 4" id="KW-0808">Transferase</keyword>
<proteinExistence type="predicted"/>
<dbReference type="CDD" id="cd04301">
    <property type="entry name" value="NAT_SF"/>
    <property type="match status" value="1"/>
</dbReference>
<evidence type="ECO:0000313" key="4">
    <source>
        <dbReference type="EMBL" id="TXS89780.1"/>
    </source>
</evidence>
<feature type="domain" description="N-acetyltransferase" evidence="3">
    <location>
        <begin position="38"/>
        <end position="185"/>
    </location>
</feature>
<evidence type="ECO:0000256" key="2">
    <source>
        <dbReference type="ARBA" id="ARBA00023315"/>
    </source>
</evidence>
<keyword evidence="2" id="KW-0012">Acyltransferase</keyword>
<dbReference type="InterPro" id="IPR000182">
    <property type="entry name" value="GNAT_dom"/>
</dbReference>
<protein>
    <submittedName>
        <fullName evidence="4">Ribosomal-protein-alanine N-acetyltransferase</fullName>
    </submittedName>
</protein>
<dbReference type="InterPro" id="IPR006464">
    <property type="entry name" value="AcTrfase_RimI/Ard1"/>
</dbReference>
<dbReference type="GO" id="GO:0008080">
    <property type="term" value="F:N-acetyltransferase activity"/>
    <property type="evidence" value="ECO:0007669"/>
    <property type="project" value="InterPro"/>
</dbReference>
<accession>A0A5C8ZQ54</accession>
<dbReference type="NCBIfam" id="TIGR01575">
    <property type="entry name" value="rimI"/>
    <property type="match status" value="1"/>
</dbReference>
<dbReference type="PANTHER" id="PTHR43877">
    <property type="entry name" value="AMINOALKYLPHOSPHONATE N-ACETYLTRANSFERASE-RELATED-RELATED"/>
    <property type="match status" value="1"/>
</dbReference>
<keyword evidence="5" id="KW-1185">Reference proteome</keyword>
<comment type="caution">
    <text evidence="4">The sequence shown here is derived from an EMBL/GenBank/DDBJ whole genome shotgun (WGS) entry which is preliminary data.</text>
</comment>
<dbReference type="AlphaFoldDB" id="A0A5C8ZQ54"/>
<evidence type="ECO:0000259" key="3">
    <source>
        <dbReference type="PROSITE" id="PS51186"/>
    </source>
</evidence>
<organism evidence="4 5">
    <name type="scientific">Parahaliea aestuarii</name>
    <dbReference type="NCBI Taxonomy" id="1852021"/>
    <lineage>
        <taxon>Bacteria</taxon>
        <taxon>Pseudomonadati</taxon>
        <taxon>Pseudomonadota</taxon>
        <taxon>Gammaproteobacteria</taxon>
        <taxon>Cellvibrionales</taxon>
        <taxon>Halieaceae</taxon>
        <taxon>Parahaliea</taxon>
    </lineage>
</organism>